<feature type="transmembrane region" description="Helical" evidence="7">
    <location>
        <begin position="148"/>
        <end position="169"/>
    </location>
</feature>
<dbReference type="PANTHER" id="PTHR32196">
    <property type="entry name" value="ABC TRANSPORTER PERMEASE PROTEIN YPHD-RELATED-RELATED"/>
    <property type="match status" value="1"/>
</dbReference>
<feature type="transmembrane region" description="Helical" evidence="7">
    <location>
        <begin position="265"/>
        <end position="282"/>
    </location>
</feature>
<dbReference type="PANTHER" id="PTHR32196:SF19">
    <property type="entry name" value="GALACTOFURANOSE TRANSPORTER PERMEASE PROTEIN YTFT"/>
    <property type="match status" value="1"/>
</dbReference>
<evidence type="ECO:0000256" key="1">
    <source>
        <dbReference type="ARBA" id="ARBA00004429"/>
    </source>
</evidence>
<protein>
    <submittedName>
        <fullName evidence="8">Sugar ABC transporter permease</fullName>
    </submittedName>
</protein>
<feature type="transmembrane region" description="Helical" evidence="7">
    <location>
        <begin position="232"/>
        <end position="253"/>
    </location>
</feature>
<evidence type="ECO:0000256" key="7">
    <source>
        <dbReference type="SAM" id="Phobius"/>
    </source>
</evidence>
<dbReference type="CDD" id="cd06579">
    <property type="entry name" value="TM_PBP1_transp_AraH_like"/>
    <property type="match status" value="1"/>
</dbReference>
<keyword evidence="9" id="KW-1185">Reference proteome</keyword>
<feature type="transmembrane region" description="Helical" evidence="7">
    <location>
        <begin position="114"/>
        <end position="139"/>
    </location>
</feature>
<evidence type="ECO:0000256" key="6">
    <source>
        <dbReference type="ARBA" id="ARBA00023136"/>
    </source>
</evidence>
<evidence type="ECO:0000313" key="8">
    <source>
        <dbReference type="EMBL" id="GGB93821.1"/>
    </source>
</evidence>
<comment type="subcellular location">
    <subcellularLocation>
        <location evidence="1">Cell inner membrane</location>
        <topology evidence="1">Multi-pass membrane protein</topology>
    </subcellularLocation>
</comment>
<gene>
    <name evidence="8" type="ORF">GCM10011352_19830</name>
</gene>
<feature type="transmembrane region" description="Helical" evidence="7">
    <location>
        <begin position="27"/>
        <end position="45"/>
    </location>
</feature>
<feature type="transmembrane region" description="Helical" evidence="7">
    <location>
        <begin position="317"/>
        <end position="335"/>
    </location>
</feature>
<evidence type="ECO:0000256" key="5">
    <source>
        <dbReference type="ARBA" id="ARBA00022989"/>
    </source>
</evidence>
<feature type="transmembrane region" description="Helical" evidence="7">
    <location>
        <begin position="181"/>
        <end position="201"/>
    </location>
</feature>
<dbReference type="Proteomes" id="UP000629025">
    <property type="component" value="Unassembled WGS sequence"/>
</dbReference>
<feature type="transmembrane region" description="Helical" evidence="7">
    <location>
        <begin position="289"/>
        <end position="311"/>
    </location>
</feature>
<evidence type="ECO:0000256" key="4">
    <source>
        <dbReference type="ARBA" id="ARBA00022692"/>
    </source>
</evidence>
<evidence type="ECO:0000256" key="2">
    <source>
        <dbReference type="ARBA" id="ARBA00007942"/>
    </source>
</evidence>
<accession>A0ABQ1KGL9</accession>
<evidence type="ECO:0000256" key="3">
    <source>
        <dbReference type="ARBA" id="ARBA00022475"/>
    </source>
</evidence>
<keyword evidence="5 7" id="KW-1133">Transmembrane helix</keyword>
<feature type="transmembrane region" description="Helical" evidence="7">
    <location>
        <begin position="65"/>
        <end position="83"/>
    </location>
</feature>
<reference evidence="9" key="1">
    <citation type="journal article" date="2019" name="Int. J. Syst. Evol. Microbiol.">
        <title>The Global Catalogue of Microorganisms (GCM) 10K type strain sequencing project: providing services to taxonomists for standard genome sequencing and annotation.</title>
        <authorList>
            <consortium name="The Broad Institute Genomics Platform"/>
            <consortium name="The Broad Institute Genome Sequencing Center for Infectious Disease"/>
            <person name="Wu L."/>
            <person name="Ma J."/>
        </authorList>
    </citation>
    <scope>NUCLEOTIDE SEQUENCE [LARGE SCALE GENOMIC DNA]</scope>
    <source>
        <strain evidence="9">CGMCC 1.15341</strain>
    </source>
</reference>
<dbReference type="RefSeq" id="WP_229680692.1">
    <property type="nucleotide sequence ID" value="NZ_BMIJ01000004.1"/>
</dbReference>
<proteinExistence type="inferred from homology"/>
<keyword evidence="4 7" id="KW-0812">Transmembrane</keyword>
<sequence>MTSLHTQSEASVQHRQGLPRALMQRQWFAPLGALLLIILCMGVVSPDFLSIRVVDGHLYGSLIDVVHRGSSAALVAVGMAIVIGTRGIDLSVGSVIAISGAVMAVLISETELPPWLIILAAVGSGVLCGLWNGVLVAYLEIQPIISTLILMVAGRGIAQMITGGQIVTFHGEFFEAIGSGYLLGIPWRVLIAAAVILALWLTMRKTALGLFIEAVGGNARASRLAGIDSRGITLLAYVISGVCSAVAGIIIAADIRGADANNAGLWLELDAILAVVLGGAALMGGRFYLGATVIGVLIIQSLTTGILLSGLPSQYTLVVKAGVVLLVLLMQAPEFRRSMAAVLRRRQHED</sequence>
<feature type="transmembrane region" description="Helical" evidence="7">
    <location>
        <begin position="90"/>
        <end position="108"/>
    </location>
</feature>
<dbReference type="EMBL" id="BMIJ01000004">
    <property type="protein sequence ID" value="GGB93821.1"/>
    <property type="molecule type" value="Genomic_DNA"/>
</dbReference>
<organism evidence="8 9">
    <name type="scientific">Marinobacterium zhoushanense</name>
    <dbReference type="NCBI Taxonomy" id="1679163"/>
    <lineage>
        <taxon>Bacteria</taxon>
        <taxon>Pseudomonadati</taxon>
        <taxon>Pseudomonadota</taxon>
        <taxon>Gammaproteobacteria</taxon>
        <taxon>Oceanospirillales</taxon>
        <taxon>Oceanospirillaceae</taxon>
        <taxon>Marinobacterium</taxon>
    </lineage>
</organism>
<evidence type="ECO:0000313" key="9">
    <source>
        <dbReference type="Proteomes" id="UP000629025"/>
    </source>
</evidence>
<dbReference type="Pfam" id="PF02653">
    <property type="entry name" value="BPD_transp_2"/>
    <property type="match status" value="1"/>
</dbReference>
<keyword evidence="6 7" id="KW-0472">Membrane</keyword>
<name>A0ABQ1KGL9_9GAMM</name>
<comment type="similarity">
    <text evidence="2">Belongs to the binding-protein-dependent transport system permease family. AraH/RbsC subfamily.</text>
</comment>
<comment type="caution">
    <text evidence="8">The sequence shown here is derived from an EMBL/GenBank/DDBJ whole genome shotgun (WGS) entry which is preliminary data.</text>
</comment>
<dbReference type="InterPro" id="IPR001851">
    <property type="entry name" value="ABC_transp_permease"/>
</dbReference>
<keyword evidence="3" id="KW-1003">Cell membrane</keyword>